<dbReference type="GeneID" id="115465007"/>
<dbReference type="KEGG" id="muo:115465007"/>
<dbReference type="InterPro" id="IPR000337">
    <property type="entry name" value="GPCR_3"/>
</dbReference>
<dbReference type="InterPro" id="IPR017978">
    <property type="entry name" value="GPCR_3_C"/>
</dbReference>
<dbReference type="FunFam" id="2.10.50.30:FF:000002">
    <property type="entry name" value="Vomeronasal 2 receptor, h1"/>
    <property type="match status" value="1"/>
</dbReference>
<keyword evidence="5" id="KW-0732">Signal</keyword>
<evidence type="ECO:0000256" key="8">
    <source>
        <dbReference type="ARBA" id="ARBA00023136"/>
    </source>
</evidence>
<keyword evidence="11" id="KW-0807">Transducer</keyword>
<dbReference type="Pfam" id="PF01094">
    <property type="entry name" value="ANF_receptor"/>
    <property type="match status" value="1"/>
</dbReference>
<proteinExistence type="inferred from homology"/>
<evidence type="ECO:0000256" key="12">
    <source>
        <dbReference type="SAM" id="Phobius"/>
    </source>
</evidence>
<keyword evidence="4 12" id="KW-0812">Transmembrane</keyword>
<dbReference type="PROSITE" id="PS50259">
    <property type="entry name" value="G_PROTEIN_RECEP_F3_4"/>
    <property type="match status" value="1"/>
</dbReference>
<evidence type="ECO:0000259" key="13">
    <source>
        <dbReference type="PROSITE" id="PS50259"/>
    </source>
</evidence>
<dbReference type="PRINTS" id="PR00248">
    <property type="entry name" value="GPCRMGR"/>
</dbReference>
<dbReference type="InterPro" id="IPR017979">
    <property type="entry name" value="GPCR_3_CS"/>
</dbReference>
<dbReference type="InterPro" id="IPR038550">
    <property type="entry name" value="GPCR_3_9-Cys_sf"/>
</dbReference>
<dbReference type="PROSITE" id="PS00981">
    <property type="entry name" value="G_PROTEIN_RECEP_F3_3"/>
    <property type="match status" value="1"/>
</dbReference>
<keyword evidence="7" id="KW-0297">G-protein coupled receptor</keyword>
<dbReference type="FunFam" id="3.40.50.2300:FF:000016">
    <property type="entry name" value="Taste 1 receptor member 2"/>
    <property type="match status" value="1"/>
</dbReference>
<feature type="transmembrane region" description="Helical" evidence="12">
    <location>
        <begin position="516"/>
        <end position="539"/>
    </location>
</feature>
<comment type="similarity">
    <text evidence="2">Belongs to the G-protein coupled receptor 3 family.</text>
</comment>
<evidence type="ECO:0000256" key="9">
    <source>
        <dbReference type="ARBA" id="ARBA00023170"/>
    </source>
</evidence>
<dbReference type="InterPro" id="IPR011500">
    <property type="entry name" value="GPCR_3_9-Cys_dom"/>
</dbReference>
<accession>A0A6P7XFL0</accession>
<protein>
    <submittedName>
        <fullName evidence="15">Extracellular calcium-sensing receptor-like</fullName>
    </submittedName>
</protein>
<dbReference type="RefSeq" id="XP_030051263.1">
    <property type="nucleotide sequence ID" value="XM_030195403.1"/>
</dbReference>
<keyword evidence="14" id="KW-1185">Reference proteome</keyword>
<evidence type="ECO:0000256" key="5">
    <source>
        <dbReference type="ARBA" id="ARBA00022729"/>
    </source>
</evidence>
<evidence type="ECO:0000256" key="11">
    <source>
        <dbReference type="ARBA" id="ARBA00023224"/>
    </source>
</evidence>
<dbReference type="SUPFAM" id="SSF53822">
    <property type="entry name" value="Periplasmic binding protein-like I"/>
    <property type="match status" value="1"/>
</dbReference>
<dbReference type="AlphaFoldDB" id="A0A6P7XFL0"/>
<evidence type="ECO:0000313" key="15">
    <source>
        <dbReference type="RefSeq" id="XP_030051263.1"/>
    </source>
</evidence>
<evidence type="ECO:0000256" key="10">
    <source>
        <dbReference type="ARBA" id="ARBA00023180"/>
    </source>
</evidence>
<dbReference type="InterPro" id="IPR000068">
    <property type="entry name" value="GPCR_3_Ca_sens_rcpt-rel"/>
</dbReference>
<sequence>MMFAIEEINGNDSLLPNISLGFWIYDSCDTLSRSLQGTMWQLTGHKDPIPNYACRETSPLAALIGDEKSRMSITIAQLLGVYKHAQISYASTVPALSDKSRFPSFFRTVPSDEFQCLAIARLITFFGWTWVGIFAEDNDYGLIGSQMLNEELIKAGVCIAFYETIPLFYSQEKIRRIVEVLKKTTARVIVVFSISNNLYPAMLEIVKSEASGKVWIGSDGWNLFPLFNKKEFVKTLKGTIVLSITRHNIPRFKEYLYDFLHFRTAEDIFVGEFWEQAFGCRWNDSNTDHITVQEGRTKRKLCTGKEDLKTLDNQFFDLRNLRFMYKVYNAVYMVAHALHAMYCEQEGPFFNGSCANIKHFAPWQLLHYIHKVRFQDTMGQEIFFDLSGNPPASYDFLNWQVLSSGSFYDVNIGHYDSGAASGQDLNINTSAIVWNEGYTQVPVSTCSESCGPGYWKAILDGRPVCCFECIPCSEEEFSNQTDATECQKCDDDQWPTVRRDGCRKKSIEFLSYQDPLGMTLAVISVLSGLIPSTILVIFIRNRHTPVVKANNRELSYLLLLALILCFGCSLVFIGQPTTPTCIVRQIAFGVVFAVCISCLLAKTIMVVLAFRATKPNSNLRTWVGPRLPNALVLFCSLVQVLICITWLIVAPPFSQMNMKSQMGKIIIECNEGSLTAFWCMLGNLGFLATVSFIVAFLARKLPDSFNEAKFITFSMLIFGAVWISFIPAYLSTTGKYTVAMEIFAILSSSAGLLSCIFFPKCYIILMRPEMNTKEFLMGKTTGNFKKTK</sequence>
<dbReference type="Gene3D" id="3.40.50.2300">
    <property type="match status" value="2"/>
</dbReference>
<dbReference type="InterPro" id="IPR001828">
    <property type="entry name" value="ANF_lig-bd_rcpt"/>
</dbReference>
<evidence type="ECO:0000256" key="7">
    <source>
        <dbReference type="ARBA" id="ARBA00023040"/>
    </source>
</evidence>
<evidence type="ECO:0000256" key="1">
    <source>
        <dbReference type="ARBA" id="ARBA00004651"/>
    </source>
</evidence>
<dbReference type="Pfam" id="PF07562">
    <property type="entry name" value="NCD3G"/>
    <property type="match status" value="1"/>
</dbReference>
<evidence type="ECO:0000256" key="4">
    <source>
        <dbReference type="ARBA" id="ARBA00022692"/>
    </source>
</evidence>
<feature type="transmembrane region" description="Helical" evidence="12">
    <location>
        <begin position="631"/>
        <end position="654"/>
    </location>
</feature>
<dbReference type="PANTHER" id="PTHR24061">
    <property type="entry name" value="CALCIUM-SENSING RECEPTOR-RELATED"/>
    <property type="match status" value="1"/>
</dbReference>
<organism evidence="14 15">
    <name type="scientific">Microcaecilia unicolor</name>
    <dbReference type="NCBI Taxonomy" id="1415580"/>
    <lineage>
        <taxon>Eukaryota</taxon>
        <taxon>Metazoa</taxon>
        <taxon>Chordata</taxon>
        <taxon>Craniata</taxon>
        <taxon>Vertebrata</taxon>
        <taxon>Euteleostomi</taxon>
        <taxon>Amphibia</taxon>
        <taxon>Gymnophiona</taxon>
        <taxon>Siphonopidae</taxon>
        <taxon>Microcaecilia</taxon>
    </lineage>
</organism>
<dbReference type="PANTHER" id="PTHR24061:SF0">
    <property type="entry name" value="C-FAMILY ODORANT RECEPTOR OLFCT1"/>
    <property type="match status" value="1"/>
</dbReference>
<keyword evidence="9" id="KW-0675">Receptor</keyword>
<dbReference type="Pfam" id="PF00003">
    <property type="entry name" value="7tm_3"/>
    <property type="match status" value="1"/>
</dbReference>
<name>A0A6P7XFL0_9AMPH</name>
<keyword evidence="8 12" id="KW-0472">Membrane</keyword>
<dbReference type="GO" id="GO:0005886">
    <property type="term" value="C:plasma membrane"/>
    <property type="evidence" value="ECO:0007669"/>
    <property type="project" value="UniProtKB-SubCell"/>
</dbReference>
<evidence type="ECO:0000256" key="6">
    <source>
        <dbReference type="ARBA" id="ARBA00022989"/>
    </source>
</evidence>
<feature type="transmembrane region" description="Helical" evidence="12">
    <location>
        <begin position="742"/>
        <end position="765"/>
    </location>
</feature>
<keyword evidence="6 12" id="KW-1133">Transmembrane helix</keyword>
<dbReference type="Gene3D" id="2.10.50.30">
    <property type="entry name" value="GPCR, family 3, nine cysteines domain"/>
    <property type="match status" value="1"/>
</dbReference>
<gene>
    <name evidence="15" type="primary">LOC115465007</name>
</gene>
<dbReference type="InterPro" id="IPR004073">
    <property type="entry name" value="GPCR_3_vmron_rcpt_2"/>
</dbReference>
<evidence type="ECO:0000256" key="3">
    <source>
        <dbReference type="ARBA" id="ARBA00022475"/>
    </source>
</evidence>
<dbReference type="CDD" id="cd15283">
    <property type="entry name" value="7tmC_V2R_pheromone"/>
    <property type="match status" value="1"/>
</dbReference>
<comment type="subcellular location">
    <subcellularLocation>
        <location evidence="1">Cell membrane</location>
        <topology evidence="1">Multi-pass membrane protein</topology>
    </subcellularLocation>
</comment>
<evidence type="ECO:0000256" key="2">
    <source>
        <dbReference type="ARBA" id="ARBA00007242"/>
    </source>
</evidence>
<dbReference type="PRINTS" id="PR01535">
    <property type="entry name" value="VOMERONASL2R"/>
</dbReference>
<feature type="transmembrane region" description="Helical" evidence="12">
    <location>
        <begin position="586"/>
        <end position="610"/>
    </location>
</feature>
<dbReference type="InParanoid" id="A0A6P7XFL0"/>
<dbReference type="InterPro" id="IPR028082">
    <property type="entry name" value="Peripla_BP_I"/>
</dbReference>
<dbReference type="PROSITE" id="PS00980">
    <property type="entry name" value="G_PROTEIN_RECEP_F3_2"/>
    <property type="match status" value="1"/>
</dbReference>
<feature type="transmembrane region" description="Helical" evidence="12">
    <location>
        <begin position="710"/>
        <end position="730"/>
    </location>
</feature>
<keyword evidence="3" id="KW-1003">Cell membrane</keyword>
<feature type="transmembrane region" description="Helical" evidence="12">
    <location>
        <begin position="674"/>
        <end position="698"/>
    </location>
</feature>
<evidence type="ECO:0000313" key="14">
    <source>
        <dbReference type="Proteomes" id="UP000515156"/>
    </source>
</evidence>
<dbReference type="OrthoDB" id="5984008at2759"/>
<keyword evidence="10" id="KW-0325">Glycoprotein</keyword>
<dbReference type="GO" id="GO:0004930">
    <property type="term" value="F:G protein-coupled receptor activity"/>
    <property type="evidence" value="ECO:0007669"/>
    <property type="project" value="UniProtKB-KW"/>
</dbReference>
<dbReference type="Proteomes" id="UP000515156">
    <property type="component" value="Chromosome 3"/>
</dbReference>
<reference evidence="15" key="1">
    <citation type="submission" date="2025-08" db="UniProtKB">
        <authorList>
            <consortium name="RefSeq"/>
        </authorList>
    </citation>
    <scope>IDENTIFICATION</scope>
</reference>
<feature type="domain" description="G-protein coupled receptors family 3 profile" evidence="13">
    <location>
        <begin position="516"/>
        <end position="780"/>
    </location>
</feature>
<feature type="transmembrane region" description="Helical" evidence="12">
    <location>
        <begin position="554"/>
        <end position="574"/>
    </location>
</feature>